<name>A0ABT7E633_9FIRM</name>
<organism evidence="2 3">
    <name type="scientific">Romboutsia sedimentorum</name>
    <dbReference type="NCBI Taxonomy" id="1368474"/>
    <lineage>
        <taxon>Bacteria</taxon>
        <taxon>Bacillati</taxon>
        <taxon>Bacillota</taxon>
        <taxon>Clostridia</taxon>
        <taxon>Peptostreptococcales</taxon>
        <taxon>Peptostreptococcaceae</taxon>
        <taxon>Romboutsia</taxon>
    </lineage>
</organism>
<dbReference type="EMBL" id="JASKYM010000001">
    <property type="protein sequence ID" value="MDK2562389.1"/>
    <property type="molecule type" value="Genomic_DNA"/>
</dbReference>
<dbReference type="SUPFAM" id="SSF55729">
    <property type="entry name" value="Acyl-CoA N-acyltransferases (Nat)"/>
    <property type="match status" value="1"/>
</dbReference>
<comment type="caution">
    <text evidence="2">The sequence shown here is derived from an EMBL/GenBank/DDBJ whole genome shotgun (WGS) entry which is preliminary data.</text>
</comment>
<evidence type="ECO:0000313" key="2">
    <source>
        <dbReference type="EMBL" id="MDK2562389.1"/>
    </source>
</evidence>
<dbReference type="PANTHER" id="PTHR43792:SF1">
    <property type="entry name" value="N-ACETYLTRANSFERASE DOMAIN-CONTAINING PROTEIN"/>
    <property type="match status" value="1"/>
</dbReference>
<accession>A0ABT7E633</accession>
<dbReference type="InterPro" id="IPR000182">
    <property type="entry name" value="GNAT_dom"/>
</dbReference>
<keyword evidence="3" id="KW-1185">Reference proteome</keyword>
<dbReference type="Pfam" id="PF13302">
    <property type="entry name" value="Acetyltransf_3"/>
    <property type="match status" value="1"/>
</dbReference>
<dbReference type="Proteomes" id="UP001301012">
    <property type="component" value="Unassembled WGS sequence"/>
</dbReference>
<proteinExistence type="predicted"/>
<protein>
    <submittedName>
        <fullName evidence="2">GNAT family N-acetyltransferase</fullName>
    </submittedName>
</protein>
<gene>
    <name evidence="2" type="ORF">QOZ84_02420</name>
</gene>
<evidence type="ECO:0000313" key="3">
    <source>
        <dbReference type="Proteomes" id="UP001301012"/>
    </source>
</evidence>
<dbReference type="Gene3D" id="3.40.630.30">
    <property type="match status" value="1"/>
</dbReference>
<evidence type="ECO:0000259" key="1">
    <source>
        <dbReference type="Pfam" id="PF13302"/>
    </source>
</evidence>
<dbReference type="PANTHER" id="PTHR43792">
    <property type="entry name" value="GNAT FAMILY, PUTATIVE (AFU_ORTHOLOGUE AFUA_3G00765)-RELATED-RELATED"/>
    <property type="match status" value="1"/>
</dbReference>
<sequence length="185" mass="21140">MNHNGTKVIETENLILRKFEISDAEAVYKNWASDSEVTKFLTWGPMESVEASKGVLKSWVDEYEKENFYQWAIVLKSNGKEPIGTISTVRQDEEIGMVHIGYCIGRKWWNKGITTESLNAIIKYFIKEVKVNRVESRHDPLNPGSGKVMIKCKMKYEGTMRKADINNQGICDCAMYALIAEDYNG</sequence>
<feature type="domain" description="N-acetyltransferase" evidence="1">
    <location>
        <begin position="14"/>
        <end position="155"/>
    </location>
</feature>
<dbReference type="InterPro" id="IPR051531">
    <property type="entry name" value="N-acetyltransferase"/>
</dbReference>
<dbReference type="RefSeq" id="WP_284131369.1">
    <property type="nucleotide sequence ID" value="NZ_JASKYM010000001.1"/>
</dbReference>
<dbReference type="InterPro" id="IPR016181">
    <property type="entry name" value="Acyl_CoA_acyltransferase"/>
</dbReference>
<reference evidence="2 3" key="1">
    <citation type="submission" date="2023-05" db="EMBL/GenBank/DDBJ databases">
        <title>Rombocin, a short stable natural nisin variant, displays selective antimicrobial activity against Listeria monocytogenes and employs dual mode of action to kill target bacterial strains.</title>
        <authorList>
            <person name="Wambui J."/>
            <person name="Stephan R."/>
            <person name="Kuipers O.P."/>
        </authorList>
    </citation>
    <scope>NUCLEOTIDE SEQUENCE [LARGE SCALE GENOMIC DNA]</scope>
    <source>
        <strain evidence="2 3">RC002</strain>
    </source>
</reference>